<dbReference type="Pfam" id="PF13387">
    <property type="entry name" value="Lnb_N"/>
    <property type="match status" value="1"/>
</dbReference>
<dbReference type="Pfam" id="PF25222">
    <property type="entry name" value="DUF7840"/>
    <property type="match status" value="1"/>
</dbReference>
<dbReference type="InterPro" id="IPR025178">
    <property type="entry name" value="Lnb_N"/>
</dbReference>
<accession>A0A1G8GE61</accession>
<keyword evidence="2" id="KW-0732">Signal</keyword>
<gene>
    <name evidence="6" type="ORF">SAMN05660652_02559</name>
</gene>
<evidence type="ECO:0000256" key="2">
    <source>
        <dbReference type="SAM" id="SignalP"/>
    </source>
</evidence>
<dbReference type="OrthoDB" id="9759948at2"/>
<dbReference type="Pfam" id="PF25225">
    <property type="entry name" value="DUF7843"/>
    <property type="match status" value="1"/>
</dbReference>
<evidence type="ECO:0000313" key="6">
    <source>
        <dbReference type="EMBL" id="SDH92645.1"/>
    </source>
</evidence>
<dbReference type="AlphaFoldDB" id="A0A1G8GE61"/>
<feature type="region of interest" description="Disordered" evidence="1">
    <location>
        <begin position="370"/>
        <end position="390"/>
    </location>
</feature>
<feature type="domain" description="DUF7843" evidence="5">
    <location>
        <begin position="35"/>
        <end position="113"/>
    </location>
</feature>
<name>A0A1G8GE61_9RHOO</name>
<keyword evidence="7" id="KW-1185">Reference proteome</keyword>
<reference evidence="6 7" key="1">
    <citation type="submission" date="2016-10" db="EMBL/GenBank/DDBJ databases">
        <authorList>
            <person name="de Groot N.N."/>
        </authorList>
    </citation>
    <scope>NUCLEOTIDE SEQUENCE [LARGE SCALE GENOMIC DNA]</scope>
    <source>
        <strain evidence="6 7">DSM 5885</strain>
    </source>
</reference>
<evidence type="ECO:0000259" key="3">
    <source>
        <dbReference type="Pfam" id="PF13387"/>
    </source>
</evidence>
<dbReference type="Proteomes" id="UP000198607">
    <property type="component" value="Unassembled WGS sequence"/>
</dbReference>
<organism evidence="6 7">
    <name type="scientific">Propionivibrio dicarboxylicus</name>
    <dbReference type="NCBI Taxonomy" id="83767"/>
    <lineage>
        <taxon>Bacteria</taxon>
        <taxon>Pseudomonadati</taxon>
        <taxon>Pseudomonadota</taxon>
        <taxon>Betaproteobacteria</taxon>
        <taxon>Rhodocyclales</taxon>
        <taxon>Rhodocyclaceae</taxon>
        <taxon>Propionivibrio</taxon>
    </lineage>
</organism>
<feature type="chain" id="PRO_5011472408" evidence="2">
    <location>
        <begin position="28"/>
        <end position="628"/>
    </location>
</feature>
<dbReference type="InterPro" id="IPR057165">
    <property type="entry name" value="DUF7843"/>
</dbReference>
<sequence length="628" mass="69646">MPTSILRTLTCFHVAILLLTAPTVTCATALESSSLGANPTWQRLLHYESAWRYPGQVSSAIHSPDFFLAEHGRTDPEAELAATLAAMLHPLSGPPDAHAKCRFPARLMWLREQLAEYREALADIECPAFAEWVPIDDITSISLVFANGYLDNPASYYGHLFLKFNKRGGSALADQTANFGAIETRGDNPALYIVKGIAGGYDGGFSPVDYFFHDANYRENELRDLWEYRLDLSPHETRLITAHSWEVLNKRYAYYFFHDNCAYRVAELLEIVDTVRAIPRNRPWIAPQAVIQQLFEPSERAHPLVAERIYHPSRQTRLHQRYTALNAGQRTLVADLIDKREAIAGARMQALSLAERHEIIDTLIDYHQYRRSSDKQKDRTPPSPGYLDALGERLRLPPGLVATRSAEPTPPEEANAPSWIQAGTRHGGKTPDALFLRLRPAYYDALDVSGAQAGNSGLSMGEIRVDSVNGGLALTRLDVIAIDSVRPAVTGLPGDRGIGWRLRAGGEEDRIGCTHCSVARIQADYTVGMKIDDLPLFTAFNAGGALQSHTALNAAGFARLGFAAVTRPTNDFGMRLGIELRRPLDARLATYTASHIEARRALGGGYDLRFLWERDAASRLSIGIGRYW</sequence>
<feature type="region of interest" description="Disordered" evidence="1">
    <location>
        <begin position="402"/>
        <end position="423"/>
    </location>
</feature>
<evidence type="ECO:0000259" key="5">
    <source>
        <dbReference type="Pfam" id="PF25225"/>
    </source>
</evidence>
<evidence type="ECO:0000313" key="7">
    <source>
        <dbReference type="Proteomes" id="UP000198607"/>
    </source>
</evidence>
<evidence type="ECO:0000259" key="4">
    <source>
        <dbReference type="Pfam" id="PF25222"/>
    </source>
</evidence>
<dbReference type="InterPro" id="IPR057162">
    <property type="entry name" value="DUF7840"/>
</dbReference>
<proteinExistence type="predicted"/>
<protein>
    <submittedName>
        <fullName evidence="6">Uncharacterized protein</fullName>
    </submittedName>
</protein>
<feature type="domain" description="Lnb N-terminal periplasmic" evidence="3">
    <location>
        <begin position="129"/>
        <end position="274"/>
    </location>
</feature>
<evidence type="ECO:0000256" key="1">
    <source>
        <dbReference type="SAM" id="MobiDB-lite"/>
    </source>
</evidence>
<feature type="domain" description="DUF7840" evidence="4">
    <location>
        <begin position="408"/>
        <end position="613"/>
    </location>
</feature>
<feature type="signal peptide" evidence="2">
    <location>
        <begin position="1"/>
        <end position="27"/>
    </location>
</feature>
<dbReference type="EMBL" id="FNCY01000010">
    <property type="protein sequence ID" value="SDH92645.1"/>
    <property type="molecule type" value="Genomic_DNA"/>
</dbReference>
<feature type="compositionally biased region" description="Basic and acidic residues" evidence="1">
    <location>
        <begin position="370"/>
        <end position="380"/>
    </location>
</feature>